<sequence>MARASTRGNVFAAIADPTRRRLLERMGNRERSVAELTAEVDATLANVSLHLQVLDRAGLVRRRVAGRQRLYRLNPAPLATVTDWVAQLSTFWSDKLDGLTELAQKLDAEADRSDI</sequence>
<accession>A0A1C2DG76</accession>
<dbReference type="InterPro" id="IPR036390">
    <property type="entry name" value="WH_DNA-bd_sf"/>
</dbReference>
<dbReference type="PRINTS" id="PR00778">
    <property type="entry name" value="HTHARSR"/>
</dbReference>
<dbReference type="RefSeq" id="WP_024922651.1">
    <property type="nucleotide sequence ID" value="NZ_MDEO01000036.1"/>
</dbReference>
<dbReference type="InterPro" id="IPR011991">
    <property type="entry name" value="ArsR-like_HTH"/>
</dbReference>
<dbReference type="SMART" id="SM00418">
    <property type="entry name" value="HTH_ARSR"/>
    <property type="match status" value="1"/>
</dbReference>
<dbReference type="SUPFAM" id="SSF46785">
    <property type="entry name" value="Winged helix' DNA-binding domain"/>
    <property type="match status" value="1"/>
</dbReference>
<dbReference type="Gene3D" id="1.10.10.10">
    <property type="entry name" value="Winged helix-like DNA-binding domain superfamily/Winged helix DNA-binding domain"/>
    <property type="match status" value="1"/>
</dbReference>
<dbReference type="CDD" id="cd00090">
    <property type="entry name" value="HTH_ARSR"/>
    <property type="match status" value="1"/>
</dbReference>
<comment type="caution">
    <text evidence="2">The sequence shown here is derived from an EMBL/GenBank/DDBJ whole genome shotgun (WGS) entry which is preliminary data.</text>
</comment>
<dbReference type="NCBIfam" id="NF033788">
    <property type="entry name" value="HTH_metalloreg"/>
    <property type="match status" value="1"/>
</dbReference>
<organism evidence="2 3">
    <name type="scientific">Mesorhizobium hungaricum</name>
    <dbReference type="NCBI Taxonomy" id="1566387"/>
    <lineage>
        <taxon>Bacteria</taxon>
        <taxon>Pseudomonadati</taxon>
        <taxon>Pseudomonadota</taxon>
        <taxon>Alphaproteobacteria</taxon>
        <taxon>Hyphomicrobiales</taxon>
        <taxon>Phyllobacteriaceae</taxon>
        <taxon>Mesorhizobium</taxon>
    </lineage>
</organism>
<dbReference type="EMBL" id="MDEO01000036">
    <property type="protein sequence ID" value="OCX13646.1"/>
    <property type="molecule type" value="Genomic_DNA"/>
</dbReference>
<dbReference type="AlphaFoldDB" id="A0A1C2DG76"/>
<dbReference type="PROSITE" id="PS50987">
    <property type="entry name" value="HTH_ARSR_2"/>
    <property type="match status" value="1"/>
</dbReference>
<protein>
    <recommendedName>
        <fullName evidence="1">HTH arsR-type domain-containing protein</fullName>
    </recommendedName>
</protein>
<dbReference type="Proteomes" id="UP000094412">
    <property type="component" value="Unassembled WGS sequence"/>
</dbReference>
<dbReference type="PANTHER" id="PTHR38600:SF1">
    <property type="entry name" value="TRANSCRIPTIONAL REGULATORY PROTEIN"/>
    <property type="match status" value="1"/>
</dbReference>
<dbReference type="GO" id="GO:0003700">
    <property type="term" value="F:DNA-binding transcription factor activity"/>
    <property type="evidence" value="ECO:0007669"/>
    <property type="project" value="InterPro"/>
</dbReference>
<evidence type="ECO:0000313" key="2">
    <source>
        <dbReference type="EMBL" id="OCX13646.1"/>
    </source>
</evidence>
<reference evidence="2 3" key="1">
    <citation type="submission" date="2016-08" db="EMBL/GenBank/DDBJ databases">
        <title>Whole genome sequence of Mesorhizobium sp. strain UASWS1009 isolated from industrial sewage.</title>
        <authorList>
            <person name="Crovadore J."/>
            <person name="Calmin G."/>
            <person name="Chablais R."/>
            <person name="Cochard B."/>
            <person name="Lefort F."/>
        </authorList>
    </citation>
    <scope>NUCLEOTIDE SEQUENCE [LARGE SCALE GENOMIC DNA]</scope>
    <source>
        <strain evidence="2 3">UASWS1009</strain>
    </source>
</reference>
<evidence type="ECO:0000313" key="3">
    <source>
        <dbReference type="Proteomes" id="UP000094412"/>
    </source>
</evidence>
<feature type="domain" description="HTH arsR-type" evidence="1">
    <location>
        <begin position="1"/>
        <end position="93"/>
    </location>
</feature>
<dbReference type="InterPro" id="IPR036388">
    <property type="entry name" value="WH-like_DNA-bd_sf"/>
</dbReference>
<dbReference type="OrthoDB" id="46768at2"/>
<dbReference type="InterPro" id="IPR001845">
    <property type="entry name" value="HTH_ArsR_DNA-bd_dom"/>
</dbReference>
<dbReference type="PANTHER" id="PTHR38600">
    <property type="entry name" value="TRANSCRIPTIONAL REGULATORY PROTEIN"/>
    <property type="match status" value="1"/>
</dbReference>
<proteinExistence type="predicted"/>
<name>A0A1C2DG76_9HYPH</name>
<dbReference type="Pfam" id="PF12840">
    <property type="entry name" value="HTH_20"/>
    <property type="match status" value="1"/>
</dbReference>
<keyword evidence="3" id="KW-1185">Reference proteome</keyword>
<dbReference type="STRING" id="1566387.QV13_29785"/>
<evidence type="ECO:0000259" key="1">
    <source>
        <dbReference type="PROSITE" id="PS50987"/>
    </source>
</evidence>
<gene>
    <name evidence="2" type="ORF">QV13_29785</name>
</gene>